<dbReference type="HOGENOM" id="CLU_036523_0_0_1"/>
<gene>
    <name evidence="3" type="primary">TBLA0B04000</name>
    <name evidence="3" type="ORF">TBLA_0B04000</name>
</gene>
<keyword evidence="2" id="KW-0677">Repeat</keyword>
<dbReference type="EMBL" id="HE806317">
    <property type="protein sequence ID" value="CCH59238.1"/>
    <property type="molecule type" value="Genomic_DNA"/>
</dbReference>
<dbReference type="AlphaFoldDB" id="I2GYN6"/>
<dbReference type="SMART" id="SM00320">
    <property type="entry name" value="WD40"/>
    <property type="match status" value="4"/>
</dbReference>
<organism evidence="3 4">
    <name type="scientific">Henningerozyma blattae (strain ATCC 34711 / CBS 6284 / DSM 70876 / NBRC 10599 / NRRL Y-10934 / UCD 77-7)</name>
    <name type="common">Yeast</name>
    <name type="synonym">Tetrapisispora blattae</name>
    <dbReference type="NCBI Taxonomy" id="1071380"/>
    <lineage>
        <taxon>Eukaryota</taxon>
        <taxon>Fungi</taxon>
        <taxon>Dikarya</taxon>
        <taxon>Ascomycota</taxon>
        <taxon>Saccharomycotina</taxon>
        <taxon>Saccharomycetes</taxon>
        <taxon>Saccharomycetales</taxon>
        <taxon>Saccharomycetaceae</taxon>
        <taxon>Henningerozyma</taxon>
    </lineage>
</organism>
<dbReference type="PANTHER" id="PTHR22850">
    <property type="entry name" value="WD40 REPEAT FAMILY"/>
    <property type="match status" value="1"/>
</dbReference>
<evidence type="ECO:0000256" key="2">
    <source>
        <dbReference type="ARBA" id="ARBA00022737"/>
    </source>
</evidence>
<dbReference type="InterPro" id="IPR050459">
    <property type="entry name" value="WD_repeat_RBAP46/RBAP48/MSI1"/>
</dbReference>
<dbReference type="InterPro" id="IPR036322">
    <property type="entry name" value="WD40_repeat_dom_sf"/>
</dbReference>
<dbReference type="SUPFAM" id="SSF50978">
    <property type="entry name" value="WD40 repeat-like"/>
    <property type="match status" value="1"/>
</dbReference>
<accession>I2GYN6</accession>
<sequence>MTIMNGKTQYEHISSYKPIFQTSVNNVSRFRKTITFTDNVVPDTDDNTLTTQLLYSQGSNVYEIDCVLPLESFNNSILLLDDQDNEVVPGESTESATRKPDLDYGKAFESMEKNPLNAKWAYQGETITKLTYISGSSTDVNAIGMASNGSLAWFRDGVKVPVHIMQEMMGPGTSFSSMHSIKGSEHLAVSDFSISFDSETVVKSHSNGSADESILKIVDNSGKPGELLRKLRVPGTTVTHAVRFLDNHMFVTCSDDNIVRFWDTRTKDEPLFILSDPNNGLLTSFDVSPVATSLFATGSDTGIVKLWDVRAVSNAAVDLSNRQNGEDPIQTEIVTLHHAGGDNVVDIHFSETSSNEFVTVGGTGDVYHWDMSSFMSEFDDDNDDTEVLNLPATEEVNSTCLKFFHTGGSKRSPSNRGMKNTVAWHPVISDLIGTVDVDSLISVYKPFTAPAN</sequence>
<dbReference type="Pfam" id="PF00400">
    <property type="entry name" value="WD40"/>
    <property type="match status" value="2"/>
</dbReference>
<dbReference type="Gene3D" id="2.130.10.10">
    <property type="entry name" value="YVTN repeat-like/Quinoprotein amine dehydrogenase"/>
    <property type="match status" value="1"/>
</dbReference>
<dbReference type="InterPro" id="IPR015943">
    <property type="entry name" value="WD40/YVTN_repeat-like_dom_sf"/>
</dbReference>
<dbReference type="eggNOG" id="ENOG502QSEV">
    <property type="taxonomic scope" value="Eukaryota"/>
</dbReference>
<proteinExistence type="predicted"/>
<dbReference type="FunCoup" id="I2GYN6">
    <property type="interactions" value="403"/>
</dbReference>
<reference evidence="3 4" key="1">
    <citation type="journal article" date="2011" name="Proc. Natl. Acad. Sci. U.S.A.">
        <title>Evolutionary erosion of yeast sex chromosomes by mating-type switching accidents.</title>
        <authorList>
            <person name="Gordon J.L."/>
            <person name="Armisen D."/>
            <person name="Proux-Wera E."/>
            <person name="Oheigeartaigh S.S."/>
            <person name="Byrne K.P."/>
            <person name="Wolfe K.H."/>
        </authorList>
    </citation>
    <scope>NUCLEOTIDE SEQUENCE [LARGE SCALE GENOMIC DNA]</scope>
    <source>
        <strain evidence="4">ATCC 34711 / CBS 6284 / DSM 70876 / NBRC 10599 / NRRL Y-10934 / UCD 77-7</strain>
    </source>
</reference>
<dbReference type="STRING" id="1071380.I2GYN6"/>
<dbReference type="OrthoDB" id="427795at2759"/>
<name>I2GYN6_HENB6</name>
<keyword evidence="4" id="KW-1185">Reference proteome</keyword>
<dbReference type="InterPro" id="IPR001680">
    <property type="entry name" value="WD40_rpt"/>
</dbReference>
<evidence type="ECO:0000313" key="4">
    <source>
        <dbReference type="Proteomes" id="UP000002866"/>
    </source>
</evidence>
<dbReference type="Proteomes" id="UP000002866">
    <property type="component" value="Chromosome 2"/>
</dbReference>
<dbReference type="KEGG" id="tbl:TBLA_0B04000"/>
<protein>
    <submittedName>
        <fullName evidence="3">Uncharacterized protein</fullName>
    </submittedName>
</protein>
<evidence type="ECO:0000313" key="3">
    <source>
        <dbReference type="EMBL" id="CCH59238.1"/>
    </source>
</evidence>
<keyword evidence="1" id="KW-0853">WD repeat</keyword>
<dbReference type="OMA" id="ANFYHSG"/>
<dbReference type="RefSeq" id="XP_004178757.1">
    <property type="nucleotide sequence ID" value="XM_004178709.1"/>
</dbReference>
<dbReference type="InParanoid" id="I2GYN6"/>
<evidence type="ECO:0000256" key="1">
    <source>
        <dbReference type="ARBA" id="ARBA00022574"/>
    </source>
</evidence>
<dbReference type="GeneID" id="14494163"/>